<dbReference type="CDD" id="cd17535">
    <property type="entry name" value="REC_NarL-like"/>
    <property type="match status" value="1"/>
</dbReference>
<evidence type="ECO:0000256" key="2">
    <source>
        <dbReference type="ARBA" id="ARBA00023125"/>
    </source>
</evidence>
<accession>A0A380THL7</accession>
<dbReference type="InterPro" id="IPR011006">
    <property type="entry name" value="CheY-like_superfamily"/>
</dbReference>
<keyword evidence="2" id="KW-0238">DNA-binding</keyword>
<dbReference type="GO" id="GO:0000160">
    <property type="term" value="P:phosphorelay signal transduction system"/>
    <property type="evidence" value="ECO:0007669"/>
    <property type="project" value="InterPro"/>
</dbReference>
<evidence type="ECO:0000313" key="5">
    <source>
        <dbReference type="EMBL" id="SUS07144.1"/>
    </source>
</evidence>
<dbReference type="InterPro" id="IPR000792">
    <property type="entry name" value="Tscrpt_reg_LuxR_C"/>
</dbReference>
<protein>
    <recommendedName>
        <fullName evidence="6">DNA-binding response regulator</fullName>
    </recommendedName>
</protein>
<dbReference type="AlphaFoldDB" id="A0A380THL7"/>
<dbReference type="InterPro" id="IPR039420">
    <property type="entry name" value="WalR-like"/>
</dbReference>
<dbReference type="GO" id="GO:0003677">
    <property type="term" value="F:DNA binding"/>
    <property type="evidence" value="ECO:0007669"/>
    <property type="project" value="UniProtKB-KW"/>
</dbReference>
<dbReference type="SUPFAM" id="SSF46894">
    <property type="entry name" value="C-terminal effector domain of the bipartite response regulators"/>
    <property type="match status" value="1"/>
</dbReference>
<keyword evidence="1" id="KW-0597">Phosphoprotein</keyword>
<evidence type="ECO:0008006" key="6">
    <source>
        <dbReference type="Google" id="ProtNLM"/>
    </source>
</evidence>
<dbReference type="PROSITE" id="PS50110">
    <property type="entry name" value="RESPONSE_REGULATORY"/>
    <property type="match status" value="1"/>
</dbReference>
<dbReference type="SMART" id="SM00421">
    <property type="entry name" value="HTH_LUXR"/>
    <property type="match status" value="1"/>
</dbReference>
<dbReference type="EMBL" id="UIDG01000319">
    <property type="protein sequence ID" value="SUS07144.1"/>
    <property type="molecule type" value="Genomic_DNA"/>
</dbReference>
<dbReference type="InterPro" id="IPR001789">
    <property type="entry name" value="Sig_transdc_resp-reg_receiver"/>
</dbReference>
<dbReference type="Pfam" id="PF00196">
    <property type="entry name" value="GerE"/>
    <property type="match status" value="1"/>
</dbReference>
<dbReference type="SUPFAM" id="SSF52172">
    <property type="entry name" value="CheY-like"/>
    <property type="match status" value="1"/>
</dbReference>
<dbReference type="CDD" id="cd06170">
    <property type="entry name" value="LuxR_C_like"/>
    <property type="match status" value="1"/>
</dbReference>
<name>A0A380THL7_9ZZZZ</name>
<dbReference type="PANTHER" id="PTHR43214">
    <property type="entry name" value="TWO-COMPONENT RESPONSE REGULATOR"/>
    <property type="match status" value="1"/>
</dbReference>
<dbReference type="PROSITE" id="PS50043">
    <property type="entry name" value="HTH_LUXR_2"/>
    <property type="match status" value="1"/>
</dbReference>
<dbReference type="SMART" id="SM00448">
    <property type="entry name" value="REC"/>
    <property type="match status" value="1"/>
</dbReference>
<dbReference type="GO" id="GO:0006355">
    <property type="term" value="P:regulation of DNA-templated transcription"/>
    <property type="evidence" value="ECO:0007669"/>
    <property type="project" value="InterPro"/>
</dbReference>
<proteinExistence type="predicted"/>
<dbReference type="InterPro" id="IPR016032">
    <property type="entry name" value="Sig_transdc_resp-reg_C-effctor"/>
</dbReference>
<evidence type="ECO:0000259" key="3">
    <source>
        <dbReference type="PROSITE" id="PS50043"/>
    </source>
</evidence>
<sequence length="219" mass="23708">MNARTITVILADDHALVRDMLRERLGDEGDFVVIAATASAEEALKAAEAEPPTVALFDIDMPGLSAFDAARTLKAKWPKTRVMFLSAFIQDGYIRRALEVEASGYLAKSEPTETIVAAIRAVAGGAARFSAAVGERFVVEASGARLIEAPHTRTELLTPRELDVLSYLALGKAKREVANLLGISPKTVDHHASHIMDKLDIHDRVALARFAIREGLVKP</sequence>
<dbReference type="Pfam" id="PF00072">
    <property type="entry name" value="Response_reg"/>
    <property type="match status" value="1"/>
</dbReference>
<evidence type="ECO:0000256" key="1">
    <source>
        <dbReference type="ARBA" id="ARBA00022553"/>
    </source>
</evidence>
<organism evidence="5">
    <name type="scientific">metagenome</name>
    <dbReference type="NCBI Taxonomy" id="256318"/>
    <lineage>
        <taxon>unclassified sequences</taxon>
        <taxon>metagenomes</taxon>
    </lineage>
</organism>
<dbReference type="InterPro" id="IPR058245">
    <property type="entry name" value="NreC/VraR/RcsB-like_REC"/>
</dbReference>
<dbReference type="Gene3D" id="3.40.50.2300">
    <property type="match status" value="1"/>
</dbReference>
<reference evidence="5" key="1">
    <citation type="submission" date="2018-07" db="EMBL/GenBank/DDBJ databases">
        <authorList>
            <person name="Quirk P.G."/>
            <person name="Krulwich T.A."/>
        </authorList>
    </citation>
    <scope>NUCLEOTIDE SEQUENCE</scope>
</reference>
<dbReference type="PRINTS" id="PR00038">
    <property type="entry name" value="HTHLUXR"/>
</dbReference>
<feature type="domain" description="Response regulatory" evidence="4">
    <location>
        <begin position="7"/>
        <end position="123"/>
    </location>
</feature>
<evidence type="ECO:0000259" key="4">
    <source>
        <dbReference type="PROSITE" id="PS50110"/>
    </source>
</evidence>
<gene>
    <name evidence="5" type="ORF">DF3PB_3860002</name>
</gene>
<feature type="domain" description="HTH luxR-type" evidence="3">
    <location>
        <begin position="150"/>
        <end position="215"/>
    </location>
</feature>